<proteinExistence type="inferred from homology"/>
<feature type="transmembrane region" description="Helical" evidence="6">
    <location>
        <begin position="351"/>
        <end position="370"/>
    </location>
</feature>
<dbReference type="PANTHER" id="PTHR42893">
    <property type="entry name" value="PROTEIN DETOXIFICATION 44, CHLOROPLASTIC-RELATED"/>
    <property type="match status" value="1"/>
</dbReference>
<dbReference type="NCBIfam" id="TIGR00797">
    <property type="entry name" value="matE"/>
    <property type="match status" value="1"/>
</dbReference>
<name>A0AA48KQM8_9ALTE</name>
<dbReference type="InterPro" id="IPR002528">
    <property type="entry name" value="MATE_fam"/>
</dbReference>
<feature type="transmembrane region" description="Helical" evidence="6">
    <location>
        <begin position="189"/>
        <end position="209"/>
    </location>
</feature>
<feature type="transmembrane region" description="Helical" evidence="6">
    <location>
        <begin position="42"/>
        <end position="64"/>
    </location>
</feature>
<organism evidence="7 8">
    <name type="scientific">Planctobacterium marinum</name>
    <dbReference type="NCBI Taxonomy" id="1631968"/>
    <lineage>
        <taxon>Bacteria</taxon>
        <taxon>Pseudomonadati</taxon>
        <taxon>Pseudomonadota</taxon>
        <taxon>Gammaproteobacteria</taxon>
        <taxon>Alteromonadales</taxon>
        <taxon>Alteromonadaceae</taxon>
        <taxon>Planctobacterium</taxon>
    </lineage>
</organism>
<dbReference type="PANTHER" id="PTHR42893:SF46">
    <property type="entry name" value="PROTEIN DETOXIFICATION 44, CHLOROPLASTIC"/>
    <property type="match status" value="1"/>
</dbReference>
<dbReference type="AlphaFoldDB" id="A0AA48KQM8"/>
<sequence length="434" mass="48444">MTFYHATRYFIALALPMIVSNIFLPLVGLVDTAIVGHLPGSHYLAGVALGSIIITQLIWVCGFLRMAVTGLSAQSSAPEQKQESISVLGNGALLALLLGVLLWFLSPFLFQMGVYFSGSNTQVVAIAEDYFFIRISVAPVSLLNLVLIGWLLGRQQHKNVMKIQIIANLLNMLLSVFLAIGLAMETAGVAIATALSECLVLLMSLFTIAKFEAQWWRRFYIAKKSLQRLLRLNRDVFFRNLCLQIFLGIFTYLGLQQGQLTAATNAVLMQFFVLIALGLDGVAYAAEALLGEASGKNSKSKFRLWIKVSLLVSSVLAICYTLVFALGFRFITHLLTDITEVQEYIQQFKIYIVFLPLVAHWCFLLDGWYVGLTQARAMLLTMLLSAGVAVSWYALHFLSLNADILWQGFLLFLLARGILLGGHFYYRLYHRYHA</sequence>
<keyword evidence="8" id="KW-1185">Reference proteome</keyword>
<feature type="transmembrane region" description="Helical" evidence="6">
    <location>
        <begin position="130"/>
        <end position="153"/>
    </location>
</feature>
<dbReference type="GO" id="GO:0005886">
    <property type="term" value="C:plasma membrane"/>
    <property type="evidence" value="ECO:0007669"/>
    <property type="project" value="TreeGrafter"/>
</dbReference>
<comment type="similarity">
    <text evidence="2">Belongs to the multi antimicrobial extrusion (MATE) (TC 2.A.66.1) family.</text>
</comment>
<dbReference type="KEGG" id="pmaw:MACH26_00850"/>
<feature type="transmembrane region" description="Helical" evidence="6">
    <location>
        <begin position="9"/>
        <end position="30"/>
    </location>
</feature>
<feature type="transmembrane region" description="Helical" evidence="6">
    <location>
        <begin position="236"/>
        <end position="255"/>
    </location>
</feature>
<dbReference type="InterPro" id="IPR044644">
    <property type="entry name" value="DinF-like"/>
</dbReference>
<evidence type="ECO:0000256" key="2">
    <source>
        <dbReference type="ARBA" id="ARBA00010199"/>
    </source>
</evidence>
<evidence type="ECO:0000256" key="5">
    <source>
        <dbReference type="ARBA" id="ARBA00023136"/>
    </source>
</evidence>
<reference evidence="7" key="1">
    <citation type="submission" date="2023-01" db="EMBL/GenBank/DDBJ databases">
        <title>Complete genome sequence of Planctobacterium marinum strain Dej080120_11.</title>
        <authorList>
            <person name="Ueki S."/>
            <person name="Maruyama F."/>
        </authorList>
    </citation>
    <scope>NUCLEOTIDE SEQUENCE</scope>
    <source>
        <strain evidence="7">Dej080120_11</strain>
    </source>
</reference>
<feature type="transmembrane region" description="Helical" evidence="6">
    <location>
        <begin position="267"/>
        <end position="290"/>
    </location>
</feature>
<feature type="transmembrane region" description="Helical" evidence="6">
    <location>
        <begin position="310"/>
        <end position="331"/>
    </location>
</feature>
<feature type="transmembrane region" description="Helical" evidence="6">
    <location>
        <begin position="165"/>
        <end position="183"/>
    </location>
</feature>
<evidence type="ECO:0000313" key="7">
    <source>
        <dbReference type="EMBL" id="BDX04564.1"/>
    </source>
</evidence>
<keyword evidence="5 6" id="KW-0472">Membrane</keyword>
<evidence type="ECO:0000256" key="1">
    <source>
        <dbReference type="ARBA" id="ARBA00004141"/>
    </source>
</evidence>
<keyword evidence="4 6" id="KW-1133">Transmembrane helix</keyword>
<dbReference type="GO" id="GO:0015297">
    <property type="term" value="F:antiporter activity"/>
    <property type="evidence" value="ECO:0007669"/>
    <property type="project" value="InterPro"/>
</dbReference>
<keyword evidence="3 6" id="KW-0812">Transmembrane</keyword>
<dbReference type="EMBL" id="AP027272">
    <property type="protein sequence ID" value="BDX04564.1"/>
    <property type="molecule type" value="Genomic_DNA"/>
</dbReference>
<feature type="transmembrane region" description="Helical" evidence="6">
    <location>
        <begin position="85"/>
        <end position="110"/>
    </location>
</feature>
<gene>
    <name evidence="7" type="ORF">MACH26_00850</name>
</gene>
<evidence type="ECO:0000313" key="8">
    <source>
        <dbReference type="Proteomes" id="UP001333710"/>
    </source>
</evidence>
<feature type="transmembrane region" description="Helical" evidence="6">
    <location>
        <begin position="377"/>
        <end position="398"/>
    </location>
</feature>
<dbReference type="RefSeq" id="WP_338290345.1">
    <property type="nucleotide sequence ID" value="NZ_AP027272.1"/>
</dbReference>
<dbReference type="Pfam" id="PF01554">
    <property type="entry name" value="MatE"/>
    <property type="match status" value="2"/>
</dbReference>
<evidence type="ECO:0000256" key="4">
    <source>
        <dbReference type="ARBA" id="ARBA00022989"/>
    </source>
</evidence>
<comment type="subcellular location">
    <subcellularLocation>
        <location evidence="1">Membrane</location>
        <topology evidence="1">Multi-pass membrane protein</topology>
    </subcellularLocation>
</comment>
<dbReference type="GO" id="GO:0042910">
    <property type="term" value="F:xenobiotic transmembrane transporter activity"/>
    <property type="evidence" value="ECO:0007669"/>
    <property type="project" value="InterPro"/>
</dbReference>
<dbReference type="Proteomes" id="UP001333710">
    <property type="component" value="Chromosome"/>
</dbReference>
<evidence type="ECO:0000256" key="3">
    <source>
        <dbReference type="ARBA" id="ARBA00022692"/>
    </source>
</evidence>
<protein>
    <submittedName>
        <fullName evidence="7">MATE family efflux transporter</fullName>
    </submittedName>
</protein>
<dbReference type="CDD" id="cd13136">
    <property type="entry name" value="MATE_DinF_like"/>
    <property type="match status" value="1"/>
</dbReference>
<feature type="transmembrane region" description="Helical" evidence="6">
    <location>
        <begin position="404"/>
        <end position="426"/>
    </location>
</feature>
<accession>A0AA48KQM8</accession>
<evidence type="ECO:0000256" key="6">
    <source>
        <dbReference type="SAM" id="Phobius"/>
    </source>
</evidence>